<dbReference type="PANTHER" id="PTHR42760:SF133">
    <property type="entry name" value="3-OXOACYL-[ACYL-CARRIER-PROTEIN] REDUCTASE"/>
    <property type="match status" value="1"/>
</dbReference>
<evidence type="ECO:0000313" key="3">
    <source>
        <dbReference type="EMBL" id="SHG02623.1"/>
    </source>
</evidence>
<dbReference type="PANTHER" id="PTHR42760">
    <property type="entry name" value="SHORT-CHAIN DEHYDROGENASES/REDUCTASES FAMILY MEMBER"/>
    <property type="match status" value="1"/>
</dbReference>
<dbReference type="Gene3D" id="3.40.50.720">
    <property type="entry name" value="NAD(P)-binding Rossmann-like Domain"/>
    <property type="match status" value="1"/>
</dbReference>
<dbReference type="InterPro" id="IPR036291">
    <property type="entry name" value="NAD(P)-bd_dom_sf"/>
</dbReference>
<dbReference type="GO" id="GO:0016616">
    <property type="term" value="F:oxidoreductase activity, acting on the CH-OH group of donors, NAD or NADP as acceptor"/>
    <property type="evidence" value="ECO:0007669"/>
    <property type="project" value="TreeGrafter"/>
</dbReference>
<gene>
    <name evidence="3" type="ORF">SAMN05443144_11740</name>
</gene>
<evidence type="ECO:0000313" key="4">
    <source>
        <dbReference type="Proteomes" id="UP000184041"/>
    </source>
</evidence>
<dbReference type="SUPFAM" id="SSF51735">
    <property type="entry name" value="NAD(P)-binding Rossmann-fold domains"/>
    <property type="match status" value="1"/>
</dbReference>
<dbReference type="FunFam" id="3.40.50.720:FF:000084">
    <property type="entry name" value="Short-chain dehydrogenase reductase"/>
    <property type="match status" value="1"/>
</dbReference>
<dbReference type="PRINTS" id="PR00080">
    <property type="entry name" value="SDRFAMILY"/>
</dbReference>
<organism evidence="3 4">
    <name type="scientific">Fodinibius roseus</name>
    <dbReference type="NCBI Taxonomy" id="1194090"/>
    <lineage>
        <taxon>Bacteria</taxon>
        <taxon>Pseudomonadati</taxon>
        <taxon>Balneolota</taxon>
        <taxon>Balneolia</taxon>
        <taxon>Balneolales</taxon>
        <taxon>Balneolaceae</taxon>
        <taxon>Fodinibius</taxon>
    </lineage>
</organism>
<dbReference type="RefSeq" id="WP_073066200.1">
    <property type="nucleotide sequence ID" value="NZ_FQUS01000017.1"/>
</dbReference>
<keyword evidence="4" id="KW-1185">Reference proteome</keyword>
<sequence>MDMNSLDFSGKNILVTGGGGAGVGAGVCNVLARFGATLIINERKVGDAQRAAQRYSSAVPVAADIRKEDEIKRMFEHILKQVDGIHGLVNNAGVGLHKMAHKATEEEVNRIYDTDMKGVWHVSKAFANHLIQSGGEGNIVNISSVHARATWSGYAIYSSVKSAVEGLTRGMAVELGPKNIRVNAVAPGYVHSEQNYDLISSWSDNPEQWVERYIDDYQALSFEIEPDDCGNAVAFLLSDLSRAITGQTLHVDNGTTSLMSNYSFIKK</sequence>
<dbReference type="Pfam" id="PF13561">
    <property type="entry name" value="adh_short_C2"/>
    <property type="match status" value="1"/>
</dbReference>
<dbReference type="InterPro" id="IPR002347">
    <property type="entry name" value="SDR_fam"/>
</dbReference>
<dbReference type="PRINTS" id="PR00081">
    <property type="entry name" value="GDHRDH"/>
</dbReference>
<proteinExistence type="inferred from homology"/>
<dbReference type="AlphaFoldDB" id="A0A1M5GFY0"/>
<dbReference type="Proteomes" id="UP000184041">
    <property type="component" value="Unassembled WGS sequence"/>
</dbReference>
<name>A0A1M5GFY0_9BACT</name>
<keyword evidence="2" id="KW-0560">Oxidoreductase</keyword>
<protein>
    <submittedName>
        <fullName evidence="3">3-oxoacyl-[acyl-carrier protein] reductase/2-deoxy-D-gluconate 3-dehydrogenase</fullName>
    </submittedName>
</protein>
<comment type="similarity">
    <text evidence="1">Belongs to the short-chain dehydrogenases/reductases (SDR) family.</text>
</comment>
<evidence type="ECO:0000256" key="2">
    <source>
        <dbReference type="ARBA" id="ARBA00023002"/>
    </source>
</evidence>
<dbReference type="STRING" id="1194090.SAMN05443144_11740"/>
<evidence type="ECO:0000256" key="1">
    <source>
        <dbReference type="ARBA" id="ARBA00006484"/>
    </source>
</evidence>
<dbReference type="CDD" id="cd05233">
    <property type="entry name" value="SDR_c"/>
    <property type="match status" value="1"/>
</dbReference>
<dbReference type="EMBL" id="FQUS01000017">
    <property type="protein sequence ID" value="SHG02623.1"/>
    <property type="molecule type" value="Genomic_DNA"/>
</dbReference>
<accession>A0A1M5GFY0</accession>
<reference evidence="3 4" key="1">
    <citation type="submission" date="2016-11" db="EMBL/GenBank/DDBJ databases">
        <authorList>
            <person name="Jaros S."/>
            <person name="Januszkiewicz K."/>
            <person name="Wedrychowicz H."/>
        </authorList>
    </citation>
    <scope>NUCLEOTIDE SEQUENCE [LARGE SCALE GENOMIC DNA]</scope>
    <source>
        <strain evidence="3 4">DSM 21986</strain>
    </source>
</reference>